<dbReference type="SUPFAM" id="SSF49785">
    <property type="entry name" value="Galactose-binding domain-like"/>
    <property type="match status" value="1"/>
</dbReference>
<dbReference type="OrthoDB" id="271080at2759"/>
<evidence type="ECO:0000313" key="2">
    <source>
        <dbReference type="EMBL" id="TPX63708.1"/>
    </source>
</evidence>
<accession>A0A507EKI1</accession>
<dbReference type="InterPro" id="IPR033558">
    <property type="entry name" value="IFT25"/>
</dbReference>
<keyword evidence="3" id="KW-1185">Reference proteome</keyword>
<feature type="transmembrane region" description="Helical" evidence="1">
    <location>
        <begin position="235"/>
        <end position="256"/>
    </location>
</feature>
<evidence type="ECO:0000256" key="1">
    <source>
        <dbReference type="SAM" id="Phobius"/>
    </source>
</evidence>
<reference evidence="2 3" key="1">
    <citation type="journal article" date="2019" name="Sci. Rep.">
        <title>Comparative genomics of chytrid fungi reveal insights into the obligate biotrophic and pathogenic lifestyle of Synchytrium endobioticum.</title>
        <authorList>
            <person name="van de Vossenberg B.T.L.H."/>
            <person name="Warris S."/>
            <person name="Nguyen H.D.T."/>
            <person name="van Gent-Pelzer M.P.E."/>
            <person name="Joly D.L."/>
            <person name="van de Geest H.C."/>
            <person name="Bonants P.J.M."/>
            <person name="Smith D.S."/>
            <person name="Levesque C.A."/>
            <person name="van der Lee T.A.J."/>
        </authorList>
    </citation>
    <scope>NUCLEOTIDE SEQUENCE [LARGE SCALE GENOMIC DNA]</scope>
    <source>
        <strain evidence="2 3">CBS 675.73</strain>
    </source>
</reference>
<keyword evidence="1" id="KW-0472">Membrane</keyword>
<comment type="caution">
    <text evidence="2">The sequence shown here is derived from an EMBL/GenBank/DDBJ whole genome shotgun (WGS) entry which is preliminary data.</text>
</comment>
<dbReference type="InterPro" id="IPR008979">
    <property type="entry name" value="Galactose-bd-like_sf"/>
</dbReference>
<dbReference type="GO" id="GO:0005929">
    <property type="term" value="C:cilium"/>
    <property type="evidence" value="ECO:0007669"/>
    <property type="project" value="TreeGrafter"/>
</dbReference>
<dbReference type="AlphaFoldDB" id="A0A507EKI1"/>
<dbReference type="GO" id="GO:0042073">
    <property type="term" value="P:intraciliary transport"/>
    <property type="evidence" value="ECO:0007669"/>
    <property type="project" value="InterPro"/>
</dbReference>
<name>A0A507EKI1_9FUNG</name>
<keyword evidence="1" id="KW-0812">Transmembrane</keyword>
<protein>
    <recommendedName>
        <fullName evidence="4">F5/8 type C domain-containing protein</fullName>
    </recommendedName>
</protein>
<dbReference type="PANTHER" id="PTHR33906">
    <property type="entry name" value="INTRAFLAGELLAR TRANSPORT PROTEIN 25 HOMOLOG"/>
    <property type="match status" value="1"/>
</dbReference>
<evidence type="ECO:0008006" key="4">
    <source>
        <dbReference type="Google" id="ProtNLM"/>
    </source>
</evidence>
<proteinExistence type="predicted"/>
<dbReference type="EMBL" id="QEAP01000587">
    <property type="protein sequence ID" value="TPX63708.1"/>
    <property type="molecule type" value="Genomic_DNA"/>
</dbReference>
<dbReference type="Gene3D" id="2.60.120.260">
    <property type="entry name" value="Galactose-binding domain-like"/>
    <property type="match status" value="1"/>
</dbReference>
<dbReference type="GO" id="GO:0030992">
    <property type="term" value="C:intraciliary transport particle B"/>
    <property type="evidence" value="ECO:0007669"/>
    <property type="project" value="InterPro"/>
</dbReference>
<gene>
    <name evidence="2" type="ORF">CcCBS67573_g08602</name>
</gene>
<keyword evidence="1" id="KW-1133">Transmembrane helix</keyword>
<evidence type="ECO:0000313" key="3">
    <source>
        <dbReference type="Proteomes" id="UP000320333"/>
    </source>
</evidence>
<feature type="transmembrane region" description="Helical" evidence="1">
    <location>
        <begin position="263"/>
        <end position="282"/>
    </location>
</feature>
<sequence length="305" mass="33812">MAENITNLRISMVTSGDPRFPAENMLDGTTKTFWASTGLFPQEFIVSLPAYYVIKKVSIWSMKVAGWTVSRSTGDAPFDFDEIYREDIEDAGDQSLQVTSFSISSSDSKREYSAKNVKFTIRKGHSDFTAVHRVAITGEIDASRESERKSKKERDLAADEDELSVGRATLAPSSKRVARQKSKRTFQTPQSLNWFRISDASSSSTPCGSLIKWHPDSHHALASSKLFDAQVRAQYTIVAAVTALILYLHLTTVFCVRVAMPGWVLVLFNLGPVLVLVSYYLACFTDPGSPSPDYETNSGTLDTNH</sequence>
<dbReference type="PANTHER" id="PTHR33906:SF1">
    <property type="entry name" value="INTRAFLAGELLAR TRANSPORT PROTEIN 25 HOMOLOG"/>
    <property type="match status" value="1"/>
</dbReference>
<dbReference type="Proteomes" id="UP000320333">
    <property type="component" value="Unassembled WGS sequence"/>
</dbReference>
<organism evidence="2 3">
    <name type="scientific">Chytriomyces confervae</name>
    <dbReference type="NCBI Taxonomy" id="246404"/>
    <lineage>
        <taxon>Eukaryota</taxon>
        <taxon>Fungi</taxon>
        <taxon>Fungi incertae sedis</taxon>
        <taxon>Chytridiomycota</taxon>
        <taxon>Chytridiomycota incertae sedis</taxon>
        <taxon>Chytridiomycetes</taxon>
        <taxon>Chytridiales</taxon>
        <taxon>Chytriomycetaceae</taxon>
        <taxon>Chytriomyces</taxon>
    </lineage>
</organism>
<dbReference type="STRING" id="246404.A0A507EKI1"/>